<dbReference type="Gene3D" id="1.10.260.40">
    <property type="entry name" value="lambda repressor-like DNA-binding domains"/>
    <property type="match status" value="1"/>
</dbReference>
<dbReference type="Pfam" id="PF01381">
    <property type="entry name" value="HTH_3"/>
    <property type="match status" value="1"/>
</dbReference>
<dbReference type="AlphaFoldDB" id="D1VSS8"/>
<dbReference type="EMBL" id="ADDO01000023">
    <property type="protein sequence ID" value="EFA90392.1"/>
    <property type="molecule type" value="Genomic_DNA"/>
</dbReference>
<dbReference type="CDD" id="cd00093">
    <property type="entry name" value="HTH_XRE"/>
    <property type="match status" value="1"/>
</dbReference>
<dbReference type="Proteomes" id="UP000005711">
    <property type="component" value="Unassembled WGS sequence"/>
</dbReference>
<dbReference type="RefSeq" id="WP_004824190.1">
    <property type="nucleotide sequence ID" value="NZ_ADDO01000023.1"/>
</dbReference>
<dbReference type="InterPro" id="IPR010982">
    <property type="entry name" value="Lambda_DNA-bd_dom_sf"/>
</dbReference>
<feature type="domain" description="HTH cro/C1-type" evidence="1">
    <location>
        <begin position="14"/>
        <end position="61"/>
    </location>
</feature>
<dbReference type="GO" id="GO:0003677">
    <property type="term" value="F:DNA binding"/>
    <property type="evidence" value="ECO:0007669"/>
    <property type="project" value="UniProtKB-KW"/>
</dbReference>
<comment type="caution">
    <text evidence="2">The sequence shown here is derived from an EMBL/GenBank/DDBJ whole genome shotgun (WGS) entry which is preliminary data.</text>
</comment>
<evidence type="ECO:0000313" key="3">
    <source>
        <dbReference type="Proteomes" id="UP000005711"/>
    </source>
</evidence>
<dbReference type="PROSITE" id="PS50943">
    <property type="entry name" value="HTH_CROC1"/>
    <property type="match status" value="1"/>
</dbReference>
<evidence type="ECO:0000313" key="2">
    <source>
        <dbReference type="EMBL" id="EFA90392.1"/>
    </source>
</evidence>
<dbReference type="SUPFAM" id="SSF47413">
    <property type="entry name" value="lambda repressor-like DNA-binding domains"/>
    <property type="match status" value="1"/>
</dbReference>
<evidence type="ECO:0000259" key="1">
    <source>
        <dbReference type="PROSITE" id="PS50943"/>
    </source>
</evidence>
<accession>D1VSS8</accession>
<protein>
    <submittedName>
        <fullName evidence="2">DNA-binding helix-turn-helix protein</fullName>
    </submittedName>
</protein>
<name>D1VSS8_9FIRM</name>
<keyword evidence="3" id="KW-1185">Reference proteome</keyword>
<keyword evidence="2" id="KW-0238">DNA-binding</keyword>
<gene>
    <name evidence="2" type="ORF">HMPREF0628_1082</name>
</gene>
<dbReference type="InterPro" id="IPR001387">
    <property type="entry name" value="Cro/C1-type_HTH"/>
</dbReference>
<sequence length="65" mass="7157">MKIKEFEVNLMLAEKNLRQSDLAKLSGISRVTINSVLNGKTANARTIHAIAKALNVPVRQIITVD</sequence>
<dbReference type="SMART" id="SM00530">
    <property type="entry name" value="HTH_XRE"/>
    <property type="match status" value="1"/>
</dbReference>
<organism evidence="2 3">
    <name type="scientific">Peptoniphilus lacrimalis 315-B</name>
    <dbReference type="NCBI Taxonomy" id="596330"/>
    <lineage>
        <taxon>Bacteria</taxon>
        <taxon>Bacillati</taxon>
        <taxon>Bacillota</taxon>
        <taxon>Tissierellia</taxon>
        <taxon>Tissierellales</taxon>
        <taxon>Peptoniphilaceae</taxon>
        <taxon>Peptoniphilus</taxon>
    </lineage>
</organism>
<proteinExistence type="predicted"/>
<reference evidence="2 3" key="1">
    <citation type="submission" date="2009-12" db="EMBL/GenBank/DDBJ databases">
        <title>Genome Sequence of Peptoniphilus lacrimalis 315-B.</title>
        <authorList>
            <person name="Durkin A.S."/>
            <person name="Madupu R."/>
            <person name="Torralba M."/>
            <person name="Methe B."/>
            <person name="Sutton G."/>
            <person name="Strausberg R.L."/>
            <person name="Nelson K.E."/>
        </authorList>
    </citation>
    <scope>NUCLEOTIDE SEQUENCE [LARGE SCALE GENOMIC DNA]</scope>
    <source>
        <strain evidence="2 3">315-B</strain>
    </source>
</reference>